<name>A0ABR2MSE9_9ASPA</name>
<dbReference type="Proteomes" id="UP001412067">
    <property type="component" value="Unassembled WGS sequence"/>
</dbReference>
<keyword evidence="1" id="KW-0472">Membrane</keyword>
<sequence>MAPAAINNGQKESLGLFSTIYKTIEEPHSHCCLSSISATSKEWFSRPFHPPLPFSMARLLLPILAAFTGILSTLAMSRPFPVLPRFDLLELGVEPEYSVQSPHLLHHDLPSPSSAPEAAQLPRRHGSKVELATARFIAGGFAAAIVVAVAIYIRITRRRAAENSKY</sequence>
<reference evidence="2 3" key="1">
    <citation type="journal article" date="2022" name="Nat. Plants">
        <title>Genomes of leafy and leafless Platanthera orchids illuminate the evolution of mycoheterotrophy.</title>
        <authorList>
            <person name="Li M.H."/>
            <person name="Liu K.W."/>
            <person name="Li Z."/>
            <person name="Lu H.C."/>
            <person name="Ye Q.L."/>
            <person name="Zhang D."/>
            <person name="Wang J.Y."/>
            <person name="Li Y.F."/>
            <person name="Zhong Z.M."/>
            <person name="Liu X."/>
            <person name="Yu X."/>
            <person name="Liu D.K."/>
            <person name="Tu X.D."/>
            <person name="Liu B."/>
            <person name="Hao Y."/>
            <person name="Liao X.Y."/>
            <person name="Jiang Y.T."/>
            <person name="Sun W.H."/>
            <person name="Chen J."/>
            <person name="Chen Y.Q."/>
            <person name="Ai Y."/>
            <person name="Zhai J.W."/>
            <person name="Wu S.S."/>
            <person name="Zhou Z."/>
            <person name="Hsiao Y.Y."/>
            <person name="Wu W.L."/>
            <person name="Chen Y.Y."/>
            <person name="Lin Y.F."/>
            <person name="Hsu J.L."/>
            <person name="Li C.Y."/>
            <person name="Wang Z.W."/>
            <person name="Zhao X."/>
            <person name="Zhong W.Y."/>
            <person name="Ma X.K."/>
            <person name="Ma L."/>
            <person name="Huang J."/>
            <person name="Chen G.Z."/>
            <person name="Huang M.Z."/>
            <person name="Huang L."/>
            <person name="Peng D.H."/>
            <person name="Luo Y.B."/>
            <person name="Zou S.Q."/>
            <person name="Chen S.P."/>
            <person name="Lan S."/>
            <person name="Tsai W.C."/>
            <person name="Van de Peer Y."/>
            <person name="Liu Z.J."/>
        </authorList>
    </citation>
    <scope>NUCLEOTIDE SEQUENCE [LARGE SCALE GENOMIC DNA]</scope>
    <source>
        <strain evidence="2">Lor288</strain>
    </source>
</reference>
<gene>
    <name evidence="2" type="ORF">KSP40_PGU001419</name>
</gene>
<evidence type="ECO:0000313" key="2">
    <source>
        <dbReference type="EMBL" id="KAK8966609.1"/>
    </source>
</evidence>
<feature type="transmembrane region" description="Helical" evidence="1">
    <location>
        <begin position="136"/>
        <end position="155"/>
    </location>
</feature>
<feature type="transmembrane region" description="Helical" evidence="1">
    <location>
        <begin position="59"/>
        <end position="77"/>
    </location>
</feature>
<accession>A0ABR2MSE9</accession>
<evidence type="ECO:0008006" key="4">
    <source>
        <dbReference type="Google" id="ProtNLM"/>
    </source>
</evidence>
<organism evidence="2 3">
    <name type="scientific">Platanthera guangdongensis</name>
    <dbReference type="NCBI Taxonomy" id="2320717"/>
    <lineage>
        <taxon>Eukaryota</taxon>
        <taxon>Viridiplantae</taxon>
        <taxon>Streptophyta</taxon>
        <taxon>Embryophyta</taxon>
        <taxon>Tracheophyta</taxon>
        <taxon>Spermatophyta</taxon>
        <taxon>Magnoliopsida</taxon>
        <taxon>Liliopsida</taxon>
        <taxon>Asparagales</taxon>
        <taxon>Orchidaceae</taxon>
        <taxon>Orchidoideae</taxon>
        <taxon>Orchideae</taxon>
        <taxon>Orchidinae</taxon>
        <taxon>Platanthera</taxon>
    </lineage>
</organism>
<evidence type="ECO:0000256" key="1">
    <source>
        <dbReference type="SAM" id="Phobius"/>
    </source>
</evidence>
<proteinExistence type="predicted"/>
<protein>
    <recommendedName>
        <fullName evidence="4">Transmembrane protein</fullName>
    </recommendedName>
</protein>
<keyword evidence="3" id="KW-1185">Reference proteome</keyword>
<comment type="caution">
    <text evidence="2">The sequence shown here is derived from an EMBL/GenBank/DDBJ whole genome shotgun (WGS) entry which is preliminary data.</text>
</comment>
<keyword evidence="1" id="KW-1133">Transmembrane helix</keyword>
<keyword evidence="1" id="KW-0812">Transmembrane</keyword>
<dbReference type="EMBL" id="JBBWWR010000005">
    <property type="protein sequence ID" value="KAK8966609.1"/>
    <property type="molecule type" value="Genomic_DNA"/>
</dbReference>
<evidence type="ECO:0000313" key="3">
    <source>
        <dbReference type="Proteomes" id="UP001412067"/>
    </source>
</evidence>